<organism evidence="1 2">
    <name type="scientific">Monodelphis domestica</name>
    <name type="common">Gray short-tailed opossum</name>
    <dbReference type="NCBI Taxonomy" id="13616"/>
    <lineage>
        <taxon>Eukaryota</taxon>
        <taxon>Metazoa</taxon>
        <taxon>Chordata</taxon>
        <taxon>Craniata</taxon>
        <taxon>Vertebrata</taxon>
        <taxon>Euteleostomi</taxon>
        <taxon>Mammalia</taxon>
        <taxon>Metatheria</taxon>
        <taxon>Didelphimorphia</taxon>
        <taxon>Didelphidae</taxon>
        <taxon>Monodelphis</taxon>
    </lineage>
</organism>
<dbReference type="Proteomes" id="UP000002280">
    <property type="component" value="Chromosome 6"/>
</dbReference>
<reference evidence="1 2" key="1">
    <citation type="journal article" date="2007" name="Nature">
        <title>Genome of the marsupial Monodelphis domestica reveals innovation in non-coding sequences.</title>
        <authorList>
            <person name="Mikkelsen T.S."/>
            <person name="Wakefield M.J."/>
            <person name="Aken B."/>
            <person name="Amemiya C.T."/>
            <person name="Chang J.L."/>
            <person name="Duke S."/>
            <person name="Garber M."/>
            <person name="Gentles A.J."/>
            <person name="Goodstadt L."/>
            <person name="Heger A."/>
            <person name="Jurka J."/>
            <person name="Kamal M."/>
            <person name="Mauceli E."/>
            <person name="Searle S.M."/>
            <person name="Sharpe T."/>
            <person name="Baker M.L."/>
            <person name="Batzer M.A."/>
            <person name="Benos P.V."/>
            <person name="Belov K."/>
            <person name="Clamp M."/>
            <person name="Cook A."/>
            <person name="Cuff J."/>
            <person name="Das R."/>
            <person name="Davidow L."/>
            <person name="Deakin J.E."/>
            <person name="Fazzari M.J."/>
            <person name="Glass J.L."/>
            <person name="Grabherr M."/>
            <person name="Greally J.M."/>
            <person name="Gu W."/>
            <person name="Hore T.A."/>
            <person name="Huttley G.A."/>
            <person name="Kleber M."/>
            <person name="Jirtle R.L."/>
            <person name="Koina E."/>
            <person name="Lee J.T."/>
            <person name="Mahony S."/>
            <person name="Marra M.A."/>
            <person name="Miller R.D."/>
            <person name="Nicholls R.D."/>
            <person name="Oda M."/>
            <person name="Papenfuss A.T."/>
            <person name="Parra Z.E."/>
            <person name="Pollock D.D."/>
            <person name="Ray D.A."/>
            <person name="Schein J.E."/>
            <person name="Speed T.P."/>
            <person name="Thompson K."/>
            <person name="VandeBerg J.L."/>
            <person name="Wade C.M."/>
            <person name="Walker J.A."/>
            <person name="Waters P.D."/>
            <person name="Webber C."/>
            <person name="Weidman J.R."/>
            <person name="Xie X."/>
            <person name="Zody M.C."/>
            <person name="Baldwin J."/>
            <person name="Abdouelleil A."/>
            <person name="Abdulkadir J."/>
            <person name="Abebe A."/>
            <person name="Abera B."/>
            <person name="Abreu J."/>
            <person name="Acer S.C."/>
            <person name="Aftuck L."/>
            <person name="Alexander A."/>
            <person name="An P."/>
            <person name="Anderson E."/>
            <person name="Anderson S."/>
            <person name="Arachi H."/>
            <person name="Azer M."/>
            <person name="Bachantsang P."/>
            <person name="Barry A."/>
            <person name="Bayul T."/>
            <person name="Berlin A."/>
            <person name="Bessette D."/>
            <person name="Bloom T."/>
            <person name="Bloom T."/>
            <person name="Boguslavskiy L."/>
            <person name="Bonnet C."/>
            <person name="Boukhgalter B."/>
            <person name="Bourzgui I."/>
            <person name="Brown A."/>
            <person name="Cahill P."/>
            <person name="Channer S."/>
            <person name="Cheshatsang Y."/>
            <person name="Chuda L."/>
            <person name="Citroen M."/>
            <person name="Collymore A."/>
            <person name="Cooke P."/>
            <person name="Costello M."/>
            <person name="D'Aco K."/>
            <person name="Daza R."/>
            <person name="De Haan G."/>
            <person name="DeGray S."/>
            <person name="DeMaso C."/>
            <person name="Dhargay N."/>
            <person name="Dooley K."/>
            <person name="Dooley E."/>
            <person name="Doricent M."/>
            <person name="Dorje P."/>
            <person name="Dorjee K."/>
            <person name="Dupes A."/>
            <person name="Elong R."/>
            <person name="Falk J."/>
            <person name="Farina A."/>
            <person name="Faro S."/>
            <person name="Ferguson D."/>
            <person name="Fisher S."/>
            <person name="Foley C.D."/>
            <person name="Franke A."/>
            <person name="Friedrich D."/>
            <person name="Gadbois L."/>
            <person name="Gearin G."/>
            <person name="Gearin C.R."/>
            <person name="Giannoukos G."/>
            <person name="Goode T."/>
            <person name="Graham J."/>
            <person name="Grandbois E."/>
            <person name="Grewal S."/>
            <person name="Gyaltsen K."/>
            <person name="Hafez N."/>
            <person name="Hagos B."/>
            <person name="Hall J."/>
            <person name="Henson C."/>
            <person name="Hollinger A."/>
            <person name="Honan T."/>
            <person name="Huard M.D."/>
            <person name="Hughes L."/>
            <person name="Hurhula B."/>
            <person name="Husby M.E."/>
            <person name="Kamat A."/>
            <person name="Kanga B."/>
            <person name="Kashin S."/>
            <person name="Khazanovich D."/>
            <person name="Kisner P."/>
            <person name="Lance K."/>
            <person name="Lara M."/>
            <person name="Lee W."/>
            <person name="Lennon N."/>
            <person name="Letendre F."/>
            <person name="LeVine R."/>
            <person name="Lipovsky A."/>
            <person name="Liu X."/>
            <person name="Liu J."/>
            <person name="Liu S."/>
            <person name="Lokyitsang T."/>
            <person name="Lokyitsang Y."/>
            <person name="Lubonja R."/>
            <person name="Lui A."/>
            <person name="MacDonald P."/>
            <person name="Magnisalis V."/>
            <person name="Maru K."/>
            <person name="Matthews C."/>
            <person name="McCusker W."/>
            <person name="McDonough S."/>
            <person name="Mehta T."/>
            <person name="Meldrim J."/>
            <person name="Meneus L."/>
            <person name="Mihai O."/>
            <person name="Mihalev A."/>
            <person name="Mihova T."/>
            <person name="Mittelman R."/>
            <person name="Mlenga V."/>
            <person name="Montmayeur A."/>
            <person name="Mulrain L."/>
            <person name="Navidi A."/>
            <person name="Naylor J."/>
            <person name="Negash T."/>
            <person name="Nguyen T."/>
            <person name="Nguyen N."/>
            <person name="Nicol R."/>
            <person name="Norbu C."/>
            <person name="Norbu N."/>
            <person name="Novod N."/>
            <person name="O'Neill B."/>
            <person name="Osman S."/>
            <person name="Markiewicz E."/>
            <person name="Oyono O.L."/>
            <person name="Patti C."/>
            <person name="Phunkhang P."/>
            <person name="Pierre F."/>
            <person name="Priest M."/>
            <person name="Raghuraman S."/>
            <person name="Rege F."/>
            <person name="Reyes R."/>
            <person name="Rise C."/>
            <person name="Rogov P."/>
            <person name="Ross K."/>
            <person name="Ryan E."/>
            <person name="Settipalli S."/>
            <person name="Shea T."/>
            <person name="Sherpa N."/>
            <person name="Shi L."/>
            <person name="Shih D."/>
            <person name="Sparrow T."/>
            <person name="Spaulding J."/>
            <person name="Stalker J."/>
            <person name="Stange-Thomann N."/>
            <person name="Stavropoulos S."/>
            <person name="Stone C."/>
            <person name="Strader C."/>
            <person name="Tesfaye S."/>
            <person name="Thomson T."/>
            <person name="Thoulutsang Y."/>
            <person name="Thoulutsang D."/>
            <person name="Topham K."/>
            <person name="Topping I."/>
            <person name="Tsamla T."/>
            <person name="Vassiliev H."/>
            <person name="Vo A."/>
            <person name="Wangchuk T."/>
            <person name="Wangdi T."/>
            <person name="Weiand M."/>
            <person name="Wilkinson J."/>
            <person name="Wilson A."/>
            <person name="Yadav S."/>
            <person name="Young G."/>
            <person name="Yu Q."/>
            <person name="Zembek L."/>
            <person name="Zhong D."/>
            <person name="Zimmer A."/>
            <person name="Zwirko Z."/>
            <person name="Jaffe D.B."/>
            <person name="Alvarez P."/>
            <person name="Brockman W."/>
            <person name="Butler J."/>
            <person name="Chin C."/>
            <person name="Gnerre S."/>
            <person name="MacCallum I."/>
            <person name="Graves J.A."/>
            <person name="Ponting C.P."/>
            <person name="Breen M."/>
            <person name="Samollow P.B."/>
            <person name="Lander E.S."/>
            <person name="Lindblad-Toh K."/>
        </authorList>
    </citation>
    <scope>NUCLEOTIDE SEQUENCE [LARGE SCALE GENOMIC DNA]</scope>
</reference>
<dbReference type="GeneTree" id="ENSGT00440000038757"/>
<keyword evidence="2" id="KW-1185">Reference proteome</keyword>
<accession>F7ASJ7</accession>
<dbReference type="Ensembl" id="ENSMODT00000006364.4">
    <property type="protein sequence ID" value="ENSMODP00000006234.4"/>
    <property type="gene ID" value="ENSMODG00000005065.4"/>
</dbReference>
<dbReference type="eggNOG" id="KOG4338">
    <property type="taxonomic scope" value="Eukaryota"/>
</dbReference>
<dbReference type="InterPro" id="IPR048484">
    <property type="entry name" value="LOC400499-like"/>
</dbReference>
<evidence type="ECO:0000313" key="2">
    <source>
        <dbReference type="Proteomes" id="UP000002280"/>
    </source>
</evidence>
<dbReference type="Bgee" id="ENSMODG00000005065">
    <property type="expression patterns" value="Expressed in testis and 5 other cell types or tissues"/>
</dbReference>
<sequence>MLEVSYGKHWDEINNQRKLRVSQTFKNDSGPALSNYFMEFLLQIPERQVDYRTQLQHSSFSQGHVESSTHLKVQYNGRLPFVAGLQWKDTSRGLLWKWEGALNLDTPWLLLSLAHRLHQPHRAMYQATWELTAGKALSIRNLVVELSCKDKVRDKEGKIRIYTPTTTYLRASTSITWDQSILRSQGELVTTWSPLVQIKAHLENRWDKKLFHCWLKGPRQGLNLTSAYRYTERPRKTTVLIMALWTDSKSQPIGLQLDGQLEELKRERLLYQKRGTLHLRHPLKLPIPQSLLLQETFTADKSQKHYMLETKVLVNELEECLQTLTLGYQADRPYICATLTHPYNSKVIPRSIDTCVVTRIQQNRDQEVEAALKVDQKDVLYVKGRHHNGSLEGDFHHGLNLDLTHSTQLSIPQTLGLSGEIFFKQRPLGEFDCGVTLQASVSQKVTSQFLLQLNGSKSHFAVFSHLSHPARVTFLPNFQVQAAGRHYKDGGINGSLSVHASGKELTVLEASMSRETRKSSKGWDVSAIFRQAIFTEPRAVRLQLSSKITPARVWFFSKMNLNQNSVQMFLTGSKEQKVGPILSLKGRVQHNIDNWGALPKLLDLTGSLKQKNHSNEGNLSILIEDAMFGLRLRDKHMMGNSSSTHSVTAVMVQNGSRAIPGELKLRGQLESQADGFRGHATFHADKTVLSLGTACITAPPHRQLSAHLAHNSSTLRNAGLPTHGEILFSHTSLAPGHRLTLGLQSPSGGMEAAFRVEGPSGEFPESRVTANLSHTVAGFRQLGIPFSVEGDCYYQNSGSRLVASMKAGLDGEHFRMALERKKNGSSSEEMVLGLEHSVTGLLGVVPSRLQVSCGGETSSSQLSGHCSGDISRHPFESPAMMSLNGSLLADGCKASLVGHLSSGEDFTHIYFHTFCGLHSHLEAGLQHSWPLLKGLGIARENQIRVSATRGDSPRALLQLTTGPCSVMADGGVRKENNTTHTNWTLSLGNHCPILEKAGFPQSLATRGSLRVGACSSDLTMALQSDGGDAHMHLASSCRQKSMVQGSLQHSFQSLSRLGLPPSSTIQLQAGLDPDPQSSLTLQVGQCQLRGSMELQPGNKTQWVLETETDCELLQELGIPAQIRVNGSAQGGSCQTKLLCTLMTKGGQAAYLELRGTCQPQLTIRAALRHNLPALWAVPEETKLSLQAGKQAKYQLGLELRSGTCELQANGDLQLEKRFQWRVLAENSCQAMQALGAPGRIDGSGYVVVNSVDLDAQMLVTVDDSTIRGLLILKATETHQELDMLFTHNLPDSVHFGIPARTLVDVTTVRNNHSYKRTIRCGMDSKQISEELSFTQQSDYVSLDYKIRQNVPMLQALGVEDRIELQVSLDHQAAKNLSGRAQYGSGIITFGGHSQSSMARQSWSGALWHNWPVLLQCGLPDSLQFVMDLRGAGPNVNSSVNILAGRTSLHYTVSCSYTGQQMAISCWSKHNSTALRLGTGYPEVAGLTVELQTQETKTQGSVNIQGGDRKVSLDAVALTAVELNGTLELVTHLRHTVPILRQLGLPFTTQLVFQEILAAREMKASLEVTCESQTSLLIHVRGRNQPFSKELHITCQQHLSFLLHHFPGRAKFSTKVSEDSLEPISLPCLAPNSFPRHPLVVTAFQRGELREKGRFKEKGGQRFGGSSVTNTEEFVKCLHLYRELKKTQVGCPRLPFRTRTLASTNPSIFPFLSTQSPQLPL</sequence>
<proteinExistence type="predicted"/>
<protein>
    <recommendedName>
        <fullName evidence="3">VWFD domain-containing protein</fullName>
    </recommendedName>
</protein>
<dbReference type="PANTHER" id="PTHR37860:SF2">
    <property type="entry name" value="VITELLOGENIN DOMAIN-CONTAINING PROTEIN"/>
    <property type="match status" value="1"/>
</dbReference>
<dbReference type="Pfam" id="PF21013">
    <property type="entry name" value="LOC400499"/>
    <property type="match status" value="1"/>
</dbReference>
<dbReference type="PANTHER" id="PTHR37860">
    <property type="entry name" value="AGAP008810-PA"/>
    <property type="match status" value="1"/>
</dbReference>
<reference evidence="1" key="3">
    <citation type="submission" date="2025-09" db="UniProtKB">
        <authorList>
            <consortium name="Ensembl"/>
        </authorList>
    </citation>
    <scope>IDENTIFICATION</scope>
</reference>
<name>F7ASJ7_MONDO</name>
<dbReference type="OMA" id="KELHITC"/>
<dbReference type="HOGENOM" id="CLU_226623_0_0_1"/>
<evidence type="ECO:0008006" key="3">
    <source>
        <dbReference type="Google" id="ProtNLM"/>
    </source>
</evidence>
<evidence type="ECO:0000313" key="1">
    <source>
        <dbReference type="Ensembl" id="ENSMODP00000006234.4"/>
    </source>
</evidence>
<dbReference type="STRING" id="13616.ENSMODP00000006234"/>
<dbReference type="InParanoid" id="F7ASJ7"/>
<reference evidence="1" key="2">
    <citation type="submission" date="2025-08" db="UniProtKB">
        <authorList>
            <consortium name="Ensembl"/>
        </authorList>
    </citation>
    <scope>IDENTIFICATION</scope>
</reference>